<feature type="region of interest" description="Disordered" evidence="7">
    <location>
        <begin position="166"/>
        <end position="204"/>
    </location>
</feature>
<dbReference type="EMBL" id="JAVRRL010000001">
    <property type="protein sequence ID" value="KAK5118904.1"/>
    <property type="molecule type" value="Genomic_DNA"/>
</dbReference>
<feature type="compositionally biased region" description="Low complexity" evidence="7">
    <location>
        <begin position="34"/>
        <end position="44"/>
    </location>
</feature>
<feature type="region of interest" description="Disordered" evidence="7">
    <location>
        <begin position="1"/>
        <end position="74"/>
    </location>
</feature>
<comment type="caution">
    <text evidence="8">The sequence shown here is derived from an EMBL/GenBank/DDBJ whole genome shotgun (WGS) entry which is preliminary data.</text>
</comment>
<dbReference type="GO" id="GO:0030687">
    <property type="term" value="C:preribosome, large subunit precursor"/>
    <property type="evidence" value="ECO:0007669"/>
    <property type="project" value="TreeGrafter"/>
</dbReference>
<evidence type="ECO:0000256" key="4">
    <source>
        <dbReference type="ARBA" id="ARBA00022490"/>
    </source>
</evidence>
<dbReference type="InterPro" id="IPR022784">
    <property type="entry name" value="Ribosome_bgen_Alb1"/>
</dbReference>
<feature type="compositionally biased region" description="Acidic residues" evidence="7">
    <location>
        <begin position="148"/>
        <end position="159"/>
    </location>
</feature>
<keyword evidence="5" id="KW-0690">Ribosome biogenesis</keyword>
<dbReference type="PANTHER" id="PTHR28280">
    <property type="entry name" value="SHUTTLING PRE-60S FACTOR ECM1"/>
    <property type="match status" value="1"/>
</dbReference>
<feature type="region of interest" description="Disordered" evidence="7">
    <location>
        <begin position="140"/>
        <end position="159"/>
    </location>
</feature>
<evidence type="ECO:0000256" key="5">
    <source>
        <dbReference type="ARBA" id="ARBA00022517"/>
    </source>
</evidence>
<evidence type="ECO:0000256" key="1">
    <source>
        <dbReference type="ARBA" id="ARBA00004123"/>
    </source>
</evidence>
<reference evidence="8" key="1">
    <citation type="submission" date="2023-08" db="EMBL/GenBank/DDBJ databases">
        <title>Black Yeasts Isolated from many extreme environments.</title>
        <authorList>
            <person name="Coleine C."/>
            <person name="Stajich J.E."/>
            <person name="Selbmann L."/>
        </authorList>
    </citation>
    <scope>NUCLEOTIDE SEQUENCE</scope>
    <source>
        <strain evidence="8">CCFEE 5401</strain>
    </source>
</reference>
<evidence type="ECO:0000256" key="2">
    <source>
        <dbReference type="ARBA" id="ARBA00004496"/>
    </source>
</evidence>
<dbReference type="Proteomes" id="UP001310890">
    <property type="component" value="Unassembled WGS sequence"/>
</dbReference>
<keyword evidence="4" id="KW-0963">Cytoplasm</keyword>
<dbReference type="GO" id="GO:0005737">
    <property type="term" value="C:cytoplasm"/>
    <property type="evidence" value="ECO:0007669"/>
    <property type="project" value="UniProtKB-SubCell"/>
</dbReference>
<keyword evidence="6" id="KW-0539">Nucleus</keyword>
<evidence type="ECO:0000313" key="8">
    <source>
        <dbReference type="EMBL" id="KAK5118904.1"/>
    </source>
</evidence>
<proteinExistence type="predicted"/>
<keyword evidence="3" id="KW-0813">Transport</keyword>
<dbReference type="InterPro" id="IPR053278">
    <property type="entry name" value="Pre-60S_factor_ECM1"/>
</dbReference>
<dbReference type="AlphaFoldDB" id="A0AAN7TSD4"/>
<evidence type="ECO:0000256" key="7">
    <source>
        <dbReference type="SAM" id="MobiDB-lite"/>
    </source>
</evidence>
<evidence type="ECO:0000313" key="9">
    <source>
        <dbReference type="Proteomes" id="UP001310890"/>
    </source>
</evidence>
<gene>
    <name evidence="8" type="ORF">LTR62_000115</name>
</gene>
<dbReference type="GO" id="GO:0000055">
    <property type="term" value="P:ribosomal large subunit export from nucleus"/>
    <property type="evidence" value="ECO:0007669"/>
    <property type="project" value="TreeGrafter"/>
</dbReference>
<name>A0AAN7TSD4_9PEZI</name>
<organism evidence="8 9">
    <name type="scientific">Meristemomyces frigidus</name>
    <dbReference type="NCBI Taxonomy" id="1508187"/>
    <lineage>
        <taxon>Eukaryota</taxon>
        <taxon>Fungi</taxon>
        <taxon>Dikarya</taxon>
        <taxon>Ascomycota</taxon>
        <taxon>Pezizomycotina</taxon>
        <taxon>Dothideomycetes</taxon>
        <taxon>Dothideomycetidae</taxon>
        <taxon>Mycosphaerellales</taxon>
        <taxon>Teratosphaeriaceae</taxon>
        <taxon>Meristemomyces</taxon>
    </lineage>
</organism>
<dbReference type="Pfam" id="PF09135">
    <property type="entry name" value="Alb1"/>
    <property type="match status" value="1"/>
</dbReference>
<evidence type="ECO:0000256" key="6">
    <source>
        <dbReference type="ARBA" id="ARBA00023242"/>
    </source>
</evidence>
<evidence type="ECO:0000256" key="3">
    <source>
        <dbReference type="ARBA" id="ARBA00022448"/>
    </source>
</evidence>
<protein>
    <submittedName>
        <fullName evidence="8">Uncharacterized protein</fullName>
    </submittedName>
</protein>
<dbReference type="GO" id="GO:0005730">
    <property type="term" value="C:nucleolus"/>
    <property type="evidence" value="ECO:0007669"/>
    <property type="project" value="TreeGrafter"/>
</dbReference>
<accession>A0AAN7TSD4</accession>
<dbReference type="PANTHER" id="PTHR28280:SF1">
    <property type="entry name" value="SHUTTLING PRE-60S FACTOR ECM1"/>
    <property type="match status" value="1"/>
</dbReference>
<comment type="subcellular location">
    <subcellularLocation>
        <location evidence="2">Cytoplasm</location>
    </subcellularLocation>
    <subcellularLocation>
        <location evidence="1">Nucleus</location>
    </subcellularLocation>
</comment>
<sequence length="204" mass="22015">MAKRAPVLKQRPLSQHSRAARRGASPLPKDLSVKKASSTTAATKGTEYKPWLHTTQTGGIAKKKSGKQLTRQQKVRAQLAKEKADAVVGKYERKVADSKVRARRVQHRAKEWEELNAEAGIRVPVEGAVKVGVEGEGKAVVDGAEKEGEWEDVEEEANEEVVMGNAEAPAVHEGVADPTTTSFTQPEGAEADSTTLPSQVDEIT</sequence>